<keyword evidence="4" id="KW-0809">Transit peptide</keyword>
<keyword evidence="6" id="KW-0472">Membrane</keyword>
<keyword evidence="2" id="KW-0677">Repeat</keyword>
<feature type="transmembrane region" description="Helical" evidence="6">
    <location>
        <begin position="434"/>
        <end position="459"/>
    </location>
</feature>
<feature type="compositionally biased region" description="Basic and acidic residues" evidence="5">
    <location>
        <begin position="466"/>
        <end position="478"/>
    </location>
</feature>
<evidence type="ECO:0000256" key="6">
    <source>
        <dbReference type="SAM" id="Phobius"/>
    </source>
</evidence>
<evidence type="ECO:0000256" key="4">
    <source>
        <dbReference type="ARBA" id="ARBA00022946"/>
    </source>
</evidence>
<dbReference type="SUPFAM" id="SSF54637">
    <property type="entry name" value="Thioesterase/thiol ester dehydrase-isomerase"/>
    <property type="match status" value="2"/>
</dbReference>
<dbReference type="InterPro" id="IPR007567">
    <property type="entry name" value="Mid2_dom"/>
</dbReference>
<reference evidence="8 9" key="1">
    <citation type="journal article" date="2022" name="DNA Res.">
        <title>Genome analysis of five recently described species of the CUG-Ser clade uncovers Candida theae as a new hybrid lineage with pathogenic potential in the Candida parapsilosis species complex.</title>
        <authorList>
            <person name="Mixao V."/>
            <person name="Del Olmo V."/>
            <person name="Hegedusova E."/>
            <person name="Saus E."/>
            <person name="Pryszcz L."/>
            <person name="Cillingova A."/>
            <person name="Nosek J."/>
            <person name="Gabaldon T."/>
        </authorList>
    </citation>
    <scope>NUCLEOTIDE SEQUENCE [LARGE SCALE GENOMIC DNA]</scope>
    <source>
        <strain evidence="8 9">CBS 12239</strain>
    </source>
</reference>
<feature type="region of interest" description="Disordered" evidence="5">
    <location>
        <begin position="466"/>
        <end position="490"/>
    </location>
</feature>
<accession>A0AAD5FZ18</accession>
<keyword evidence="6" id="KW-1133">Transmembrane helix</keyword>
<feature type="region of interest" description="Disordered" evidence="5">
    <location>
        <begin position="647"/>
        <end position="738"/>
    </location>
</feature>
<sequence length="1354" mass="148833">MANTTYKSNSNGAIIYEVSNLPSWLSFDSGSRTFTGKPSQPDVGEFDITIHGTDQSDQSTLSNNYTMIVSNDTGLHVASGTSVLQQLAQFGNTNGDDGLVVKPGDKINLKFSKDTFEEYSSSSRSIIAYYGRSADRSSLPNWLSFDGEELTFSGTVPDVTSENAPSFEYGFSFIASDYYGYAGASSVFKLVVGGHQLETDLNNTIKINGTFGQDVDASVPILSHVYLDGQLISKENISEVDADNLPTYLTFDDNDYVISGSFPNTSTFDNFSITVKDTFGNTVDLPYSFAAIGSVFTVKSLDDVNATKGEWFSYQIMNSIFTNINDTDVNVDYSNANWLSYHEDNKTLNGMTPKNFDELQVSIEGKLDSEDEKKSFNILGVNKVVTSSTSSSSSTSTSSSSSRTGTAAASATDDSNNATSTSSASHNSHRNRDLAIGLGVGIPVFLILVAAFVIFCCCYKRRKDKQDSDDEKRTDSSETTRVPGGAKTAVGVGGVSAGGATIFPIDPKNESQVNLMKLEGVSANSSTSTLTHVDSNDESFYDTHENQQQQPVMKSWRANGESDDKAIVTPANLTRHSDASLSTVNTEQLFSVRLVDDHVQRDSELSSANNAFMSNNSLNALLQHDNSSQNIHRLDSDGNIVEYKTLAPTSSPERVPNRMPHSSSQLDIVPEENSRDMSNREDTTGSLGNLLHKFDHSPSSNSSSSSSNNDDIGVASPTSRQPQPQSQSQPNGTESPTYLFEFNNADLQSPSSDKFLLHDKYTHNQTTNTNANTNMLTLSPTLSPSIHSTPSAPTSPIRQRHLLTTTSPNPHHSVLTLDSISSVRIANPLIKQARRTPVYLHLRFNSQASAPSSQSKHNDAKFHKPTQPGDAVSGSQEPSEAADAAATILAELRDSQINPKKATWLEAMKEREKLQAEGKQIDSFVYNNPLTTKVGEKTRADSFSYLLLPFKDDQWLCDAYINAFGRLRAGQLFQDLDALAGRIAYRHCSPAEPVNVTASVDRIYMVKKVDEISKFNFVLAGSVTWTGRSSMEITVKGYAFETDIKEDDIKIDTLPDSNVFLSANFTFVARNPITHKSFPINRLLPITEQDWVDYRRAESHNAKKKLEAKKMNIIEPTAEESKVVYNMWRATQSSENVDKVNSANKLSFMKDTKQTSTMFMQPQYRNRHSYMIFGGYLLRQSFELAYCTAASFSLAGPRFVSLDSTNFKSPVPVGSVLSMYSSVSYTEHLHDASETKEIESENAPFTFQLPAMNKISTNPDAFLSEPGTIIQVKVDTFIQHLNSNKKKEAGTFIYSFFVPRDNQIGAGGDVESEGGYCSVVPQTYSEMMTYIAGRRRAHDTAQYVETLPKPETEN</sequence>
<evidence type="ECO:0000256" key="2">
    <source>
        <dbReference type="ARBA" id="ARBA00022737"/>
    </source>
</evidence>
<dbReference type="GO" id="GO:0005509">
    <property type="term" value="F:calcium ion binding"/>
    <property type="evidence" value="ECO:0007669"/>
    <property type="project" value="InterPro"/>
</dbReference>
<dbReference type="InterPro" id="IPR029069">
    <property type="entry name" value="HotDog_dom_sf"/>
</dbReference>
<name>A0AAD5FZ18_9ASCO</name>
<dbReference type="EMBL" id="JAIHNG010000106">
    <property type="protein sequence ID" value="KAI5959346.1"/>
    <property type="molecule type" value="Genomic_DNA"/>
</dbReference>
<dbReference type="Proteomes" id="UP001204833">
    <property type="component" value="Unassembled WGS sequence"/>
</dbReference>
<keyword evidence="9" id="KW-1185">Reference proteome</keyword>
<dbReference type="CDD" id="cd03442">
    <property type="entry name" value="BFIT_BACH"/>
    <property type="match status" value="2"/>
</dbReference>
<dbReference type="InterPro" id="IPR033120">
    <property type="entry name" value="HOTDOG_ACOT"/>
</dbReference>
<dbReference type="Pfam" id="PF04478">
    <property type="entry name" value="Mid2"/>
    <property type="match status" value="1"/>
</dbReference>
<protein>
    <recommendedName>
        <fullName evidence="7">HotDog ACOT-type domain-containing protein</fullName>
    </recommendedName>
</protein>
<feature type="domain" description="HotDog ACOT-type" evidence="7">
    <location>
        <begin position="946"/>
        <end position="1073"/>
    </location>
</feature>
<dbReference type="InterPro" id="IPR015919">
    <property type="entry name" value="Cadherin-like_sf"/>
</dbReference>
<evidence type="ECO:0000256" key="5">
    <source>
        <dbReference type="SAM" id="MobiDB-lite"/>
    </source>
</evidence>
<organism evidence="8 9">
    <name type="scientific">Candida theae</name>
    <dbReference type="NCBI Taxonomy" id="1198502"/>
    <lineage>
        <taxon>Eukaryota</taxon>
        <taxon>Fungi</taxon>
        <taxon>Dikarya</taxon>
        <taxon>Ascomycota</taxon>
        <taxon>Saccharomycotina</taxon>
        <taxon>Pichiomycetes</taxon>
        <taxon>Debaryomycetaceae</taxon>
        <taxon>Candida/Lodderomyces clade</taxon>
        <taxon>Candida</taxon>
    </lineage>
</organism>
<dbReference type="SUPFAM" id="SSF49313">
    <property type="entry name" value="Cadherin-like"/>
    <property type="match status" value="3"/>
</dbReference>
<dbReference type="GO" id="GO:0016020">
    <property type="term" value="C:membrane"/>
    <property type="evidence" value="ECO:0007669"/>
    <property type="project" value="InterPro"/>
</dbReference>
<dbReference type="PANTHER" id="PTHR12655">
    <property type="entry name" value="ACYL-COA THIOESTERASE"/>
    <property type="match status" value="1"/>
</dbReference>
<comment type="similarity">
    <text evidence="1">Belongs to the acyl coenzyme A hydrolase family.</text>
</comment>
<dbReference type="PANTHER" id="PTHR12655:SF0">
    <property type="entry name" value="ACYL-COENZYME A THIOESTERASE 9, MITOCHONDRIAL"/>
    <property type="match status" value="1"/>
</dbReference>
<comment type="caution">
    <text evidence="8">The sequence shown here is derived from an EMBL/GenBank/DDBJ whole genome shotgun (WGS) entry which is preliminary data.</text>
</comment>
<evidence type="ECO:0000256" key="1">
    <source>
        <dbReference type="ARBA" id="ARBA00010458"/>
    </source>
</evidence>
<dbReference type="InterPro" id="IPR013783">
    <property type="entry name" value="Ig-like_fold"/>
</dbReference>
<gene>
    <name evidence="8" type="ORF">KGF57_002122</name>
</gene>
<feature type="region of interest" description="Disordered" evidence="5">
    <location>
        <begin position="848"/>
        <end position="880"/>
    </location>
</feature>
<dbReference type="GO" id="GO:0047617">
    <property type="term" value="F:fatty acyl-CoA hydrolase activity"/>
    <property type="evidence" value="ECO:0007669"/>
    <property type="project" value="TreeGrafter"/>
</dbReference>
<dbReference type="Gene3D" id="2.60.40.10">
    <property type="entry name" value="Immunoglobulins"/>
    <property type="match status" value="3"/>
</dbReference>
<feature type="compositionally biased region" description="Low complexity" evidence="5">
    <location>
        <begin position="716"/>
        <end position="730"/>
    </location>
</feature>
<keyword evidence="6" id="KW-0812">Transmembrane</keyword>
<dbReference type="FunFam" id="3.10.129.10:FF:000032">
    <property type="entry name" value="Acyl-CoA thioester hydrolase"/>
    <property type="match status" value="1"/>
</dbReference>
<evidence type="ECO:0000256" key="3">
    <source>
        <dbReference type="ARBA" id="ARBA00022801"/>
    </source>
</evidence>
<evidence type="ECO:0000313" key="8">
    <source>
        <dbReference type="EMBL" id="KAI5959346.1"/>
    </source>
</evidence>
<dbReference type="GeneID" id="76150181"/>
<evidence type="ECO:0000313" key="9">
    <source>
        <dbReference type="Proteomes" id="UP001204833"/>
    </source>
</evidence>
<dbReference type="GO" id="GO:0005739">
    <property type="term" value="C:mitochondrion"/>
    <property type="evidence" value="ECO:0007669"/>
    <property type="project" value="TreeGrafter"/>
</dbReference>
<feature type="compositionally biased region" description="Low complexity" evidence="5">
    <location>
        <begin position="387"/>
        <end position="426"/>
    </location>
</feature>
<dbReference type="GO" id="GO:0006637">
    <property type="term" value="P:acyl-CoA metabolic process"/>
    <property type="evidence" value="ECO:0007669"/>
    <property type="project" value="TreeGrafter"/>
</dbReference>
<proteinExistence type="inferred from homology"/>
<feature type="compositionally biased region" description="Low complexity" evidence="5">
    <location>
        <begin position="697"/>
        <end position="709"/>
    </location>
</feature>
<dbReference type="RefSeq" id="XP_051609374.1">
    <property type="nucleotide sequence ID" value="XM_051751402.1"/>
</dbReference>
<feature type="compositionally biased region" description="Basic and acidic residues" evidence="5">
    <location>
        <begin position="672"/>
        <end position="683"/>
    </location>
</feature>
<dbReference type="Pfam" id="PF05345">
    <property type="entry name" value="He_PIG"/>
    <property type="match status" value="3"/>
</dbReference>
<dbReference type="PROSITE" id="PS51770">
    <property type="entry name" value="HOTDOG_ACOT"/>
    <property type="match status" value="2"/>
</dbReference>
<keyword evidence="3" id="KW-0378">Hydrolase</keyword>
<feature type="region of interest" description="Disordered" evidence="5">
    <location>
        <begin position="387"/>
        <end position="429"/>
    </location>
</feature>
<dbReference type="Gene3D" id="3.10.129.10">
    <property type="entry name" value="Hotdog Thioesterase"/>
    <property type="match status" value="2"/>
</dbReference>
<feature type="domain" description="HotDog ACOT-type" evidence="7">
    <location>
        <begin position="1150"/>
        <end position="1302"/>
    </location>
</feature>
<evidence type="ECO:0000259" key="7">
    <source>
        <dbReference type="PROSITE" id="PS51770"/>
    </source>
</evidence>